<dbReference type="GeneID" id="77811161"/>
<feature type="compositionally biased region" description="Basic residues" evidence="1">
    <location>
        <begin position="221"/>
        <end position="232"/>
    </location>
</feature>
<keyword evidence="3" id="KW-1185">Reference proteome</keyword>
<gene>
    <name evidence="2" type="ORF">PtA15_6A549</name>
</gene>
<evidence type="ECO:0000313" key="2">
    <source>
        <dbReference type="EMBL" id="WAQ85920.1"/>
    </source>
</evidence>
<protein>
    <submittedName>
        <fullName evidence="2">Uncharacterized protein</fullName>
    </submittedName>
</protein>
<dbReference type="EMBL" id="CP110426">
    <property type="protein sequence ID" value="WAQ85920.1"/>
    <property type="molecule type" value="Genomic_DNA"/>
</dbReference>
<feature type="region of interest" description="Disordered" evidence="1">
    <location>
        <begin position="24"/>
        <end position="55"/>
    </location>
</feature>
<accession>A0ABY7CMI5</accession>
<evidence type="ECO:0000313" key="3">
    <source>
        <dbReference type="Proteomes" id="UP001164743"/>
    </source>
</evidence>
<organism evidence="2 3">
    <name type="scientific">Puccinia triticina</name>
    <dbReference type="NCBI Taxonomy" id="208348"/>
    <lineage>
        <taxon>Eukaryota</taxon>
        <taxon>Fungi</taxon>
        <taxon>Dikarya</taxon>
        <taxon>Basidiomycota</taxon>
        <taxon>Pucciniomycotina</taxon>
        <taxon>Pucciniomycetes</taxon>
        <taxon>Pucciniales</taxon>
        <taxon>Pucciniaceae</taxon>
        <taxon>Puccinia</taxon>
    </lineage>
</organism>
<name>A0ABY7CMI5_9BASI</name>
<feature type="region of interest" description="Disordered" evidence="1">
    <location>
        <begin position="160"/>
        <end position="284"/>
    </location>
</feature>
<feature type="compositionally biased region" description="Basic and acidic residues" evidence="1">
    <location>
        <begin position="239"/>
        <end position="250"/>
    </location>
</feature>
<sequence length="284" mass="31138">MFPAEKDLRVDFVDFVKGQKVVEKVSGRPAPAPKKPQKQRQGKKDLPPGQYPEYNRGSKLEHLDALRPQLAKALNQASNGQWNVANGWPSVTTVAKLKGLGATWRVQQNDLQVTPKEFCHKLDRLKSGELHRLLVAVGEGWFDLVGCDPELVDVLDVPDSQEAVQESQGQHCKGSSMARERPRSSNANSKAAKMKPTATVKPANAGNKQKQTAPENMSGSKKPRKSKAHYKSRAAIDTSDEKDTPDNSSKEEEEVPGILDSSNDNNSSDMPGEDESGDVEEDES</sequence>
<proteinExistence type="predicted"/>
<feature type="compositionally biased region" description="Acidic residues" evidence="1">
    <location>
        <begin position="271"/>
        <end position="284"/>
    </location>
</feature>
<dbReference type="RefSeq" id="XP_053021475.1">
    <property type="nucleotide sequence ID" value="XM_053170266.1"/>
</dbReference>
<dbReference type="Proteomes" id="UP001164743">
    <property type="component" value="Chromosome 6A"/>
</dbReference>
<feature type="compositionally biased region" description="Low complexity" evidence="1">
    <location>
        <begin position="260"/>
        <end position="269"/>
    </location>
</feature>
<evidence type="ECO:0000256" key="1">
    <source>
        <dbReference type="SAM" id="MobiDB-lite"/>
    </source>
</evidence>
<feature type="compositionally biased region" description="Polar residues" evidence="1">
    <location>
        <begin position="206"/>
        <end position="219"/>
    </location>
</feature>
<reference evidence="2" key="1">
    <citation type="submission" date="2022-10" db="EMBL/GenBank/DDBJ databases">
        <title>Puccinia triticina Genome sequencing and assembly.</title>
        <authorList>
            <person name="Li C."/>
        </authorList>
    </citation>
    <scope>NUCLEOTIDE SEQUENCE</scope>
    <source>
        <strain evidence="2">Pt15</strain>
    </source>
</reference>